<reference evidence="3" key="1">
    <citation type="submission" date="2018-02" db="EMBL/GenBank/DDBJ databases">
        <authorList>
            <person name="Hausmann B."/>
        </authorList>
    </citation>
    <scope>NUCLEOTIDE SEQUENCE [LARGE SCALE GENOMIC DNA]</scope>
    <source>
        <strain evidence="3">Peat soil MAG SbF1</strain>
    </source>
</reference>
<dbReference type="Proteomes" id="UP000238916">
    <property type="component" value="Unassembled WGS sequence"/>
</dbReference>
<feature type="transmembrane region" description="Helical" evidence="1">
    <location>
        <begin position="279"/>
        <end position="300"/>
    </location>
</feature>
<dbReference type="AlphaFoldDB" id="A0A2U3LIX9"/>
<evidence type="ECO:0000256" key="1">
    <source>
        <dbReference type="SAM" id="Phobius"/>
    </source>
</evidence>
<evidence type="ECO:0000313" key="2">
    <source>
        <dbReference type="EMBL" id="SPF51873.1"/>
    </source>
</evidence>
<keyword evidence="1" id="KW-0812">Transmembrane</keyword>
<evidence type="ECO:0000313" key="3">
    <source>
        <dbReference type="Proteomes" id="UP000238916"/>
    </source>
</evidence>
<gene>
    <name evidence="2" type="ORF">SBF1_540013</name>
</gene>
<dbReference type="InterPro" id="IPR025060">
    <property type="entry name" value="DUF3999"/>
</dbReference>
<dbReference type="Pfam" id="PF13163">
    <property type="entry name" value="DUF3999"/>
    <property type="match status" value="1"/>
</dbReference>
<name>A0A2U3LIX9_9FIRM</name>
<accession>A0A2U3LIX9</accession>
<dbReference type="OrthoDB" id="1806788at2"/>
<evidence type="ECO:0008006" key="4">
    <source>
        <dbReference type="Google" id="ProtNLM"/>
    </source>
</evidence>
<keyword evidence="1" id="KW-0472">Membrane</keyword>
<organism evidence="2 3">
    <name type="scientific">Candidatus Desulfosporosinus infrequens</name>
    <dbReference type="NCBI Taxonomy" id="2043169"/>
    <lineage>
        <taxon>Bacteria</taxon>
        <taxon>Bacillati</taxon>
        <taxon>Bacillota</taxon>
        <taxon>Clostridia</taxon>
        <taxon>Eubacteriales</taxon>
        <taxon>Desulfitobacteriaceae</taxon>
        <taxon>Desulfosporosinus</taxon>
    </lineage>
</organism>
<dbReference type="EMBL" id="OMOF01000490">
    <property type="protein sequence ID" value="SPF51873.1"/>
    <property type="molecule type" value="Genomic_DNA"/>
</dbReference>
<keyword evidence="1" id="KW-1133">Transmembrane helix</keyword>
<protein>
    <recommendedName>
        <fullName evidence="4">DUF3999 domain-containing protein</fullName>
    </recommendedName>
</protein>
<proteinExistence type="predicted"/>
<sequence length="303" mass="34493">MGKHDAIEVQAVNMLSKVITLLFSFFLIATPVYAESSFQYSKPIQTNDLAGYKSVILDKEVYAHSRQLQLQDLRIFDKLDHEVPYFLISILDASTTKEKESFIHSEETPYATTQDGNDTVITIEVNRLNGFLLKLNTDDLFERTYVLYGMNGETKWYLSEGTLVNQPLDPSLTIQKDIKWTSTNPFDTLRLVIHNRDNKPLNLKSISFSYYLDKLVFQDLGNTQYRLAYGNDTLSTTQYNMLNYKSSVGNEPLTQATLGAEVSTPPQAQLPEKAMKYKLLFYSTISALALFVVIGIGFSLRRK</sequence>